<dbReference type="FunFam" id="3.40.50.300:FF:001091">
    <property type="entry name" value="Probable disease resistance protein At1g61300"/>
    <property type="match status" value="1"/>
</dbReference>
<dbReference type="Gene3D" id="3.80.10.10">
    <property type="entry name" value="Ribonuclease Inhibitor"/>
    <property type="match status" value="2"/>
</dbReference>
<dbReference type="GO" id="GO:0051707">
    <property type="term" value="P:response to other organism"/>
    <property type="evidence" value="ECO:0007669"/>
    <property type="project" value="UniProtKB-ARBA"/>
</dbReference>
<evidence type="ECO:0000256" key="4">
    <source>
        <dbReference type="ARBA" id="ARBA00022821"/>
    </source>
</evidence>
<accession>A0ABD3LBE5</accession>
<sequence>MAIGEIVLGSFLASYFQVLFDKLASLALGYAQQAQQEGISTALLEEWKEMLVTINAVLADAEDRQLNGNPLVKLWLDDVRDLAYDMEDLFDEFEIKAALVESEVESSPSNGLEKWKFSFFGQNKSSGLNQNLCLLVYETKVQEINCRLKAIVTRKARLSLRENVADISNYTKKRDPTTSLPERHFFGREKEEAQILELLISEVENSNATPSIVSIVGMGGVGKTALAQQLYNNAKLKSNFERRAWVCVLDIFNVLDITKTILRSFTRLSCEGKDLDELQVKLKDSLSGKKFVVVLDDVWNENYGKWTDLLKPFEAGAKGSKIIVTTRNLPVVSIRGSSPYLLAELSLDNCISLLAFHALGATNFESHPNLEIIAKKLAEKCKGLPLAAKMLGGALCNERDPDKWKAILNNKIWDLPNGKNDEVLPVLKLSYVHLPFYLKRCFAYCAVFPKDYEIERDELVLLWLAEGLLYGKKVKEDILRLGRDHFNELISRSFLQQSRVDTSKFLMHDLLNDLAKSIAGRTCFSIGESQLTGNEDDASLEKARYGSFISSGYVTSRCLRAYHEMKALRSLILVRVGSSGGSNKFSISNKVLHDLLTNLKYLRVFSLCHCDIIEIPNCVGELKHLRYLNCSYTNIERLPESIGELCKLQALVLRGCQKLSKLPLGIIELISLHFLDIRDTNSLKEMPLGIYNLKNLTILSKFVVGIEEGSQLKELKKLPHLHGELFISELQKVEDVKDAVDANLFGKQGLSTLSLHWGEHFGHLRNHKRESQVLEFLQPYTSLESLTISYYVGAIFPSWLDGLSYSKIVSLRLCHCPNVRLLPSLGQLPSLRELSLEGLHTVIMIGSEFYGSTRPFSSLTTLKFEEMLAWKDWSCHARGQEGEVPLSSLQHLVVRSCPSLVGTLPCQLDRFVKLEIHSCLQLNNSTSVVCFPSLQELCLNKCKKEILNILVNLTSLTILKIGNFTELVCFDHGFISCFVKLKELYIEHCNKLEYLWQHGNEMQNLTCLQKLAINSHIL</sequence>
<dbReference type="Gene3D" id="1.20.5.4130">
    <property type="match status" value="1"/>
</dbReference>
<dbReference type="InterPro" id="IPR058922">
    <property type="entry name" value="WHD_DRP"/>
</dbReference>
<dbReference type="SUPFAM" id="SSF52540">
    <property type="entry name" value="P-loop containing nucleoside triphosphate hydrolases"/>
    <property type="match status" value="1"/>
</dbReference>
<evidence type="ECO:0000259" key="6">
    <source>
        <dbReference type="Pfam" id="PF00931"/>
    </source>
</evidence>
<feature type="domain" description="Disease resistance N-terminal" evidence="7">
    <location>
        <begin position="18"/>
        <end position="102"/>
    </location>
</feature>
<feature type="domain" description="R13L1/DRL21-like LRR repeat region" evidence="9">
    <location>
        <begin position="712"/>
        <end position="838"/>
    </location>
</feature>
<name>A0ABD3LBE5_EUCGL</name>
<keyword evidence="2" id="KW-0677">Repeat</keyword>
<dbReference type="PRINTS" id="PR00364">
    <property type="entry name" value="DISEASERSIST"/>
</dbReference>
<dbReference type="Pfam" id="PF18052">
    <property type="entry name" value="Rx_N"/>
    <property type="match status" value="1"/>
</dbReference>
<dbReference type="SUPFAM" id="SSF52058">
    <property type="entry name" value="L domain-like"/>
    <property type="match status" value="1"/>
</dbReference>
<dbReference type="GO" id="GO:0006952">
    <property type="term" value="P:defense response"/>
    <property type="evidence" value="ECO:0007669"/>
    <property type="project" value="UniProtKB-KW"/>
</dbReference>
<dbReference type="PANTHER" id="PTHR36766:SF51">
    <property type="entry name" value="DISEASE RESISTANCE RPP13-LIKE PROTEIN 1"/>
    <property type="match status" value="1"/>
</dbReference>
<evidence type="ECO:0000259" key="8">
    <source>
        <dbReference type="Pfam" id="PF23559"/>
    </source>
</evidence>
<keyword evidence="11" id="KW-1185">Reference proteome</keyword>
<dbReference type="InterPro" id="IPR042197">
    <property type="entry name" value="Apaf_helical"/>
</dbReference>
<evidence type="ECO:0000256" key="1">
    <source>
        <dbReference type="ARBA" id="ARBA00022614"/>
    </source>
</evidence>
<dbReference type="InterPro" id="IPR002182">
    <property type="entry name" value="NB-ARC"/>
</dbReference>
<dbReference type="PANTHER" id="PTHR36766">
    <property type="entry name" value="PLANT BROAD-SPECTRUM MILDEW RESISTANCE PROTEIN RPW8"/>
    <property type="match status" value="1"/>
</dbReference>
<dbReference type="Pfam" id="PF00931">
    <property type="entry name" value="NB-ARC"/>
    <property type="match status" value="1"/>
</dbReference>
<protein>
    <recommendedName>
        <fullName evidence="12">Disease resistance RPP13-like protein 1</fullName>
    </recommendedName>
</protein>
<dbReference type="AlphaFoldDB" id="A0ABD3LBE5"/>
<dbReference type="InterPro" id="IPR056789">
    <property type="entry name" value="LRR_R13L1-DRL21"/>
</dbReference>
<dbReference type="Gene3D" id="1.10.8.430">
    <property type="entry name" value="Helical domain of apoptotic protease-activating factors"/>
    <property type="match status" value="1"/>
</dbReference>
<dbReference type="InterPro" id="IPR036388">
    <property type="entry name" value="WH-like_DNA-bd_sf"/>
</dbReference>
<evidence type="ECO:0000313" key="10">
    <source>
        <dbReference type="EMBL" id="KAL3749120.1"/>
    </source>
</evidence>
<keyword evidence="3" id="KW-0547">Nucleotide-binding</keyword>
<evidence type="ECO:0000256" key="5">
    <source>
        <dbReference type="ARBA" id="ARBA00022840"/>
    </source>
</evidence>
<gene>
    <name evidence="10" type="ORF">ACJRO7_010246</name>
</gene>
<dbReference type="Pfam" id="PF25019">
    <property type="entry name" value="LRR_R13L1-DRL21"/>
    <property type="match status" value="1"/>
</dbReference>
<keyword evidence="1" id="KW-0433">Leucine-rich repeat</keyword>
<evidence type="ECO:0000256" key="3">
    <source>
        <dbReference type="ARBA" id="ARBA00022741"/>
    </source>
</evidence>
<keyword evidence="4" id="KW-0611">Plant defense</keyword>
<dbReference type="Proteomes" id="UP001634007">
    <property type="component" value="Unassembled WGS sequence"/>
</dbReference>
<evidence type="ECO:0000259" key="7">
    <source>
        <dbReference type="Pfam" id="PF18052"/>
    </source>
</evidence>
<reference evidence="10 11" key="1">
    <citation type="submission" date="2024-11" db="EMBL/GenBank/DDBJ databases">
        <title>Chromosome-level genome assembly of Eucalyptus globulus Labill. provides insights into its genome evolution.</title>
        <authorList>
            <person name="Li X."/>
        </authorList>
    </citation>
    <scope>NUCLEOTIDE SEQUENCE [LARGE SCALE GENOMIC DNA]</scope>
    <source>
        <strain evidence="10">CL2024</strain>
        <tissue evidence="10">Fresh tender leaves</tissue>
    </source>
</reference>
<dbReference type="Gene3D" id="3.40.50.300">
    <property type="entry name" value="P-loop containing nucleotide triphosphate hydrolases"/>
    <property type="match status" value="1"/>
</dbReference>
<evidence type="ECO:0000259" key="9">
    <source>
        <dbReference type="Pfam" id="PF25019"/>
    </source>
</evidence>
<evidence type="ECO:0000256" key="2">
    <source>
        <dbReference type="ARBA" id="ARBA00022737"/>
    </source>
</evidence>
<dbReference type="EMBL" id="JBJKBG010000002">
    <property type="protein sequence ID" value="KAL3749120.1"/>
    <property type="molecule type" value="Genomic_DNA"/>
</dbReference>
<dbReference type="Pfam" id="PF23559">
    <property type="entry name" value="WHD_DRP"/>
    <property type="match status" value="1"/>
</dbReference>
<proteinExistence type="predicted"/>
<dbReference type="Gene3D" id="1.10.10.10">
    <property type="entry name" value="Winged helix-like DNA-binding domain superfamily/Winged helix DNA-binding domain"/>
    <property type="match status" value="1"/>
</dbReference>
<keyword evidence="5" id="KW-0067">ATP-binding</keyword>
<dbReference type="InterPro" id="IPR041118">
    <property type="entry name" value="Rx_N"/>
</dbReference>
<organism evidence="10 11">
    <name type="scientific">Eucalyptus globulus</name>
    <name type="common">Tasmanian blue gum</name>
    <dbReference type="NCBI Taxonomy" id="34317"/>
    <lineage>
        <taxon>Eukaryota</taxon>
        <taxon>Viridiplantae</taxon>
        <taxon>Streptophyta</taxon>
        <taxon>Embryophyta</taxon>
        <taxon>Tracheophyta</taxon>
        <taxon>Spermatophyta</taxon>
        <taxon>Magnoliopsida</taxon>
        <taxon>eudicotyledons</taxon>
        <taxon>Gunneridae</taxon>
        <taxon>Pentapetalae</taxon>
        <taxon>rosids</taxon>
        <taxon>malvids</taxon>
        <taxon>Myrtales</taxon>
        <taxon>Myrtaceae</taxon>
        <taxon>Myrtoideae</taxon>
        <taxon>Eucalypteae</taxon>
        <taxon>Eucalyptus</taxon>
    </lineage>
</organism>
<evidence type="ECO:0000313" key="11">
    <source>
        <dbReference type="Proteomes" id="UP001634007"/>
    </source>
</evidence>
<dbReference type="InterPro" id="IPR027417">
    <property type="entry name" value="P-loop_NTPase"/>
</dbReference>
<comment type="caution">
    <text evidence="10">The sequence shown here is derived from an EMBL/GenBank/DDBJ whole genome shotgun (WGS) entry which is preliminary data.</text>
</comment>
<feature type="domain" description="Disease resistance protein winged helix" evidence="8">
    <location>
        <begin position="447"/>
        <end position="515"/>
    </location>
</feature>
<dbReference type="FunFam" id="1.10.10.10:FF:000322">
    <property type="entry name" value="Probable disease resistance protein At1g63360"/>
    <property type="match status" value="1"/>
</dbReference>
<evidence type="ECO:0008006" key="12">
    <source>
        <dbReference type="Google" id="ProtNLM"/>
    </source>
</evidence>
<feature type="domain" description="NB-ARC" evidence="6">
    <location>
        <begin position="207"/>
        <end position="354"/>
    </location>
</feature>
<dbReference type="InterPro" id="IPR032675">
    <property type="entry name" value="LRR_dom_sf"/>
</dbReference>
<dbReference type="GO" id="GO:0005524">
    <property type="term" value="F:ATP binding"/>
    <property type="evidence" value="ECO:0007669"/>
    <property type="project" value="UniProtKB-KW"/>
</dbReference>